<evidence type="ECO:0000259" key="3">
    <source>
        <dbReference type="SMART" id="SM01177"/>
    </source>
</evidence>
<dbReference type="PANTHER" id="PTHR13199">
    <property type="entry name" value="GH03947P"/>
    <property type="match status" value="1"/>
</dbReference>
<comment type="similarity">
    <text evidence="1">Belongs to the ATOS family.</text>
</comment>
<feature type="non-terminal residue" evidence="4">
    <location>
        <position position="1"/>
    </location>
</feature>
<evidence type="ECO:0000256" key="2">
    <source>
        <dbReference type="SAM" id="MobiDB-lite"/>
    </source>
</evidence>
<dbReference type="InterPro" id="IPR033473">
    <property type="entry name" value="Atos-like_C"/>
</dbReference>
<dbReference type="SMART" id="SM01177">
    <property type="entry name" value="DUF4210"/>
    <property type="match status" value="1"/>
</dbReference>
<protein>
    <recommendedName>
        <fullName evidence="3">Atos-like conserved domain-containing protein</fullName>
    </recommendedName>
</protein>
<organism evidence="4">
    <name type="scientific">Corethrella appendiculata</name>
    <dbReference type="NCBI Taxonomy" id="1370023"/>
    <lineage>
        <taxon>Eukaryota</taxon>
        <taxon>Metazoa</taxon>
        <taxon>Ecdysozoa</taxon>
        <taxon>Arthropoda</taxon>
        <taxon>Hexapoda</taxon>
        <taxon>Insecta</taxon>
        <taxon>Pterygota</taxon>
        <taxon>Neoptera</taxon>
        <taxon>Endopterygota</taxon>
        <taxon>Diptera</taxon>
        <taxon>Nematocera</taxon>
        <taxon>Culicoidea</taxon>
        <taxon>Chaoboridae</taxon>
        <taxon>Corethrella</taxon>
    </lineage>
</organism>
<feature type="compositionally biased region" description="Low complexity" evidence="2">
    <location>
        <begin position="142"/>
        <end position="162"/>
    </location>
</feature>
<name>U5ESL2_9DIPT</name>
<feature type="compositionally biased region" description="Polar residues" evidence="2">
    <location>
        <begin position="246"/>
        <end position="255"/>
    </location>
</feature>
<evidence type="ECO:0000313" key="4">
    <source>
        <dbReference type="EMBL" id="JAB55097.1"/>
    </source>
</evidence>
<sequence length="1302" mass="145532">SQITAWMDLLKNPKNFHLDMLDNPRIKKLNAGGLLSGIGVASSSSSATTILSNNNLTSTTTTASSNLSLDILFRIKSYDNTACFNDKPNVHNFPDAIISDNLVIQVCLKSLPRMEKIPKLYYEQQEQKPHLQPTHQHHLKQHLSSQNSHLHQQQQQQQHQSSRNLVKKLNVDCMDLPCHEKGKHRCTTFQVDEDEDEDEDDDTSSHVASNSNLSAAAISHREKQLIKYRKRMMKREKKTKLKNEAMDTNENAANRSSSSSSSSGSSSSSNNSYSSISNGVAGNNRNITSNSFSSFTNKNNNINSINIPINGYQTAAYTSSINSIQPPLYSNTSNCDDFLSNCNSSSCNNNQSQQHKLSITKPTTTLSTSSPLSIIVTTAATTATVTTTSTTKSTQTAILNFNQQLNNNNNNNNSNYFNINNSDGNLLLKNIITTQAVGTQTDDYLNNCRYCSSLKNSNLLMTTATTTTAMATATAGGTVINHLNQNQNNNNNFLYKSILNIDGNDDVDNNRKNISVNSSSCNNKNNNNNSSTKRDNINNIKMQYNNCYNCDNQQQQIQQHDNFTFDDDKISLKNNNSNNKNINKINGCDQLLNQQQLKQKHQNFGRNNSNDIIVNVNKDVNIDVDVCDDKNATSTNTIIPKSDLLLQAIQRTAIINTIKASTSPTTTVTSKMIATHGKGSTTTINNLESNNNEIIQNNNNLSSSTLSDNLYKCERSECDNFNKFIDLGDCRLCNKRQKTKHNFINNCSNNNFNQLHSTEGYRRTLSESIVGVSGSILGTIATRSSVTSDDGDEQLTAIASTSVGQLDANGLTFEQLKSYRRAFSEDVIDTISMKKHLISYADDDDDDESDEIIDYDDEVYDSKCKCECELKHQKLQSSTSTPTNFIQQRNSSNFNKPIFITCPEISTMDECQSTASSVSPHKKQILSNNLANNNNSCKNIPKINLTNIFTNISPLARDDSGFMSDDKSFVASTTSPIPIDDVFHNNRQKIEEKSPTSLSPRFFRSIAKQQRSRYLSDRSSISERSSIGSDEQLSDDDLINYLDETQHQHQQPTPILVNNNNNINKHKSSQLIRNILTKNSILNGNLTIKFARLPMLGTLEETLFQHRLAPKFQVKDFTVLLGASGSFCPKQLTLPVQSYFYELNGQHLTTPYVCELRLPRKGYSIPRMGTVQVTLLNPLGTVVRMFVVPYDFRDMPAMSLTFIRQRILAYDDNIIKNVGKNIEQLSNAEQMKLLRYAIHLRFQTSRSGKLTLHTDIKLIISRRTDCDTAAAHAKNLLEAPNELKIVTIVPDNPKFSSRIDKS</sequence>
<dbReference type="EMBL" id="GANO01004774">
    <property type="protein sequence ID" value="JAB55097.1"/>
    <property type="molecule type" value="mRNA"/>
</dbReference>
<feature type="region of interest" description="Disordered" evidence="2">
    <location>
        <begin position="516"/>
        <end position="536"/>
    </location>
</feature>
<dbReference type="Pfam" id="PF13889">
    <property type="entry name" value="Chromosome_seg"/>
    <property type="match status" value="1"/>
</dbReference>
<proteinExistence type="evidence at transcript level"/>
<feature type="region of interest" description="Disordered" evidence="2">
    <location>
        <begin position="192"/>
        <end position="221"/>
    </location>
</feature>
<feature type="compositionally biased region" description="Low complexity" evidence="2">
    <location>
        <begin position="205"/>
        <end position="218"/>
    </location>
</feature>
<feature type="region of interest" description="Disordered" evidence="2">
    <location>
        <begin position="125"/>
        <end position="162"/>
    </location>
</feature>
<dbReference type="PANTHER" id="PTHR13199:SF11">
    <property type="entry name" value="PROTEIN ATOSSA"/>
    <property type="match status" value="1"/>
</dbReference>
<dbReference type="Pfam" id="PF13915">
    <property type="entry name" value="DUF4210"/>
    <property type="match status" value="1"/>
</dbReference>
<feature type="compositionally biased region" description="Acidic residues" evidence="2">
    <location>
        <begin position="192"/>
        <end position="202"/>
    </location>
</feature>
<evidence type="ECO:0000256" key="1">
    <source>
        <dbReference type="ARBA" id="ARBA00034497"/>
    </source>
</evidence>
<dbReference type="InterPro" id="IPR025261">
    <property type="entry name" value="Atos-like_cons_dom"/>
</dbReference>
<feature type="compositionally biased region" description="Low complexity" evidence="2">
    <location>
        <begin position="256"/>
        <end position="284"/>
    </location>
</feature>
<feature type="region of interest" description="Disordered" evidence="2">
    <location>
        <begin position="234"/>
        <end position="284"/>
    </location>
</feature>
<accession>U5ESL2</accession>
<reference evidence="4" key="1">
    <citation type="journal article" date="2014" name="Insect Biochem. Mol. Biol.">
        <title>An insight into the sialome of the frog biting fly, Corethrella appendiculata.</title>
        <authorList>
            <person name="Ribeiro J.M.C."/>
            <person name="Chagas A.C."/>
            <person name="Pham V.M."/>
            <person name="Lounibos L.P."/>
            <person name="Calvo E."/>
        </authorList>
    </citation>
    <scope>NUCLEOTIDE SEQUENCE</scope>
    <source>
        <tissue evidence="4">Salivary glands</tissue>
    </source>
</reference>
<dbReference type="InterPro" id="IPR051506">
    <property type="entry name" value="ATOS_Transcription_Regulators"/>
</dbReference>
<feature type="domain" description="Atos-like conserved" evidence="3">
    <location>
        <begin position="1095"/>
        <end position="1153"/>
    </location>
</feature>